<gene>
    <name evidence="7" type="primary">Slc35a3</name>
    <name evidence="7" type="ORF">SPIL2461_LOCUS19589</name>
</gene>
<dbReference type="GO" id="GO:0015165">
    <property type="term" value="F:pyrimidine nucleotide-sugar transmembrane transporter activity"/>
    <property type="evidence" value="ECO:0007669"/>
    <property type="project" value="InterPro"/>
</dbReference>
<keyword evidence="3 6" id="KW-1133">Transmembrane helix</keyword>
<evidence type="ECO:0000313" key="8">
    <source>
        <dbReference type="Proteomes" id="UP000649617"/>
    </source>
</evidence>
<dbReference type="AlphaFoldDB" id="A0A812WU17"/>
<evidence type="ECO:0000256" key="4">
    <source>
        <dbReference type="ARBA" id="ARBA00023136"/>
    </source>
</evidence>
<comment type="caution">
    <text evidence="7">The sequence shown here is derived from an EMBL/GenBank/DDBJ whole genome shotgun (WGS) entry which is preliminary data.</text>
</comment>
<comment type="subcellular location">
    <subcellularLocation>
        <location evidence="1">Membrane</location>
        <topology evidence="1">Multi-pass membrane protein</topology>
    </subcellularLocation>
</comment>
<keyword evidence="8" id="KW-1185">Reference proteome</keyword>
<dbReference type="InterPro" id="IPR007271">
    <property type="entry name" value="Nuc_sug_transpt"/>
</dbReference>
<organism evidence="7 8">
    <name type="scientific">Symbiodinium pilosum</name>
    <name type="common">Dinoflagellate</name>
    <dbReference type="NCBI Taxonomy" id="2952"/>
    <lineage>
        <taxon>Eukaryota</taxon>
        <taxon>Sar</taxon>
        <taxon>Alveolata</taxon>
        <taxon>Dinophyceae</taxon>
        <taxon>Suessiales</taxon>
        <taxon>Symbiodiniaceae</taxon>
        <taxon>Symbiodinium</taxon>
    </lineage>
</organism>
<evidence type="ECO:0000256" key="3">
    <source>
        <dbReference type="ARBA" id="ARBA00022989"/>
    </source>
</evidence>
<dbReference type="PANTHER" id="PTHR10231">
    <property type="entry name" value="NUCLEOTIDE-SUGAR TRANSMEMBRANE TRANSPORTER"/>
    <property type="match status" value="1"/>
</dbReference>
<evidence type="ECO:0000313" key="7">
    <source>
        <dbReference type="EMBL" id="CAE7697484.1"/>
    </source>
</evidence>
<feature type="transmembrane region" description="Helical" evidence="6">
    <location>
        <begin position="92"/>
        <end position="110"/>
    </location>
</feature>
<feature type="transmembrane region" description="Helical" evidence="6">
    <location>
        <begin position="25"/>
        <end position="46"/>
    </location>
</feature>
<sequence>MITCLTSGFTAAYTEKLVFKAAESLWVRNMQLASWSIFLLTFGAYFSDGTKVMEKGFFVGWNVLVCVVVALQALGGVIVATVAKYADNVSKGFSSAVSLICTCVISGFLFDWKPSPEFVLGAGLVCLAICLYAQRKPSPTTSPYMPVSQEEPNGNVQPQQIPGAEEDPEQPVKEATP</sequence>
<dbReference type="Pfam" id="PF04142">
    <property type="entry name" value="Nuc_sug_transp"/>
    <property type="match status" value="1"/>
</dbReference>
<dbReference type="Proteomes" id="UP000649617">
    <property type="component" value="Unassembled WGS sequence"/>
</dbReference>
<dbReference type="GO" id="GO:0000139">
    <property type="term" value="C:Golgi membrane"/>
    <property type="evidence" value="ECO:0007669"/>
    <property type="project" value="InterPro"/>
</dbReference>
<feature type="region of interest" description="Disordered" evidence="5">
    <location>
        <begin position="139"/>
        <end position="177"/>
    </location>
</feature>
<accession>A0A812WU17</accession>
<keyword evidence="2 6" id="KW-0812">Transmembrane</keyword>
<dbReference type="OrthoDB" id="408493at2759"/>
<name>A0A812WU17_SYMPI</name>
<dbReference type="EMBL" id="CAJNIZ010044675">
    <property type="protein sequence ID" value="CAE7697484.1"/>
    <property type="molecule type" value="Genomic_DNA"/>
</dbReference>
<feature type="transmembrane region" description="Helical" evidence="6">
    <location>
        <begin position="116"/>
        <end position="133"/>
    </location>
</feature>
<evidence type="ECO:0000256" key="6">
    <source>
        <dbReference type="SAM" id="Phobius"/>
    </source>
</evidence>
<protein>
    <submittedName>
        <fullName evidence="7">Slc35a3 protein</fullName>
    </submittedName>
</protein>
<feature type="compositionally biased region" description="Polar residues" evidence="5">
    <location>
        <begin position="150"/>
        <end position="160"/>
    </location>
</feature>
<evidence type="ECO:0000256" key="2">
    <source>
        <dbReference type="ARBA" id="ARBA00022692"/>
    </source>
</evidence>
<reference evidence="7" key="1">
    <citation type="submission" date="2021-02" db="EMBL/GenBank/DDBJ databases">
        <authorList>
            <person name="Dougan E. K."/>
            <person name="Rhodes N."/>
            <person name="Thang M."/>
            <person name="Chan C."/>
        </authorList>
    </citation>
    <scope>NUCLEOTIDE SEQUENCE</scope>
</reference>
<feature type="transmembrane region" description="Helical" evidence="6">
    <location>
        <begin position="58"/>
        <end position="80"/>
    </location>
</feature>
<evidence type="ECO:0000256" key="5">
    <source>
        <dbReference type="SAM" id="MobiDB-lite"/>
    </source>
</evidence>
<keyword evidence="4 6" id="KW-0472">Membrane</keyword>
<dbReference type="NCBIfam" id="TIGR00803">
    <property type="entry name" value="nst"/>
    <property type="match status" value="1"/>
</dbReference>
<evidence type="ECO:0000256" key="1">
    <source>
        <dbReference type="ARBA" id="ARBA00004141"/>
    </source>
</evidence>
<proteinExistence type="predicted"/>